<dbReference type="Gene3D" id="3.30.700.10">
    <property type="entry name" value="Glycoprotein, Type 4 Pilin"/>
    <property type="match status" value="1"/>
</dbReference>
<dbReference type="Pfam" id="PF08334">
    <property type="entry name" value="T2SSG"/>
    <property type="match status" value="1"/>
</dbReference>
<dbReference type="PANTHER" id="PTHR30093:SF44">
    <property type="entry name" value="TYPE II SECRETION SYSTEM CORE PROTEIN G"/>
    <property type="match status" value="1"/>
</dbReference>
<evidence type="ECO:0000259" key="11">
    <source>
        <dbReference type="Pfam" id="PF08334"/>
    </source>
</evidence>
<dbReference type="InterPro" id="IPR012902">
    <property type="entry name" value="N_methyl_site"/>
</dbReference>
<dbReference type="NCBIfam" id="TIGR01710">
    <property type="entry name" value="typeII_sec_gspG"/>
    <property type="match status" value="1"/>
</dbReference>
<name>A0A845V8F8_9GAMM</name>
<reference evidence="12 13" key="1">
    <citation type="submission" date="2020-02" db="EMBL/GenBank/DDBJ databases">
        <authorList>
            <person name="Zhang X.-Y."/>
        </authorList>
    </citation>
    <scope>NUCLEOTIDE SEQUENCE [LARGE SCALE GENOMIC DNA]</scope>
    <source>
        <strain evidence="12 13">C33</strain>
    </source>
</reference>
<feature type="domain" description="Type II secretion system protein GspG C-terminal" evidence="11">
    <location>
        <begin position="38"/>
        <end position="147"/>
    </location>
</feature>
<dbReference type="InterPro" id="IPR000983">
    <property type="entry name" value="Bac_GSPG_pilin"/>
</dbReference>
<keyword evidence="8 10" id="KW-1133">Transmembrane helix</keyword>
<dbReference type="PROSITE" id="PS00409">
    <property type="entry name" value="PROKAR_NTER_METHYL"/>
    <property type="match status" value="1"/>
</dbReference>
<dbReference type="InterPro" id="IPR010054">
    <property type="entry name" value="Type2_sec_GspG"/>
</dbReference>
<evidence type="ECO:0000256" key="8">
    <source>
        <dbReference type="ARBA" id="ARBA00022989"/>
    </source>
</evidence>
<dbReference type="PANTHER" id="PTHR30093">
    <property type="entry name" value="GENERAL SECRETION PATHWAY PROTEIN G"/>
    <property type="match status" value="1"/>
</dbReference>
<sequence>MQSESAVRSPAPVRGFSLIEILVVVVIIGILAAVVVPRVMDEPDRARVTKAKQDIQALVTALNMYRLDNFVYPSTEQGLEALVRQPAGQPEAPNWRPGGYLDRVPRDPWGRDYQYLYPGVRGEFDVWTFGANGMSGGDGINAEIGNWGDE</sequence>
<proteinExistence type="inferred from homology"/>
<dbReference type="GO" id="GO:0015627">
    <property type="term" value="C:type II protein secretion system complex"/>
    <property type="evidence" value="ECO:0007669"/>
    <property type="project" value="InterPro"/>
</dbReference>
<evidence type="ECO:0000256" key="6">
    <source>
        <dbReference type="ARBA" id="ARBA00022519"/>
    </source>
</evidence>
<evidence type="ECO:0000256" key="4">
    <source>
        <dbReference type="ARBA" id="ARBA00022475"/>
    </source>
</evidence>
<evidence type="ECO:0000256" key="2">
    <source>
        <dbReference type="ARBA" id="ARBA00009984"/>
    </source>
</evidence>
<comment type="subcellular location">
    <subcellularLocation>
        <location evidence="1">Cell inner membrane</location>
        <topology evidence="1">Single-pass membrane protein</topology>
    </subcellularLocation>
</comment>
<comment type="caution">
    <text evidence="12">The sequence shown here is derived from an EMBL/GenBank/DDBJ whole genome shotgun (WGS) entry which is preliminary data.</text>
</comment>
<dbReference type="GO" id="GO:0015628">
    <property type="term" value="P:protein secretion by the type II secretion system"/>
    <property type="evidence" value="ECO:0007669"/>
    <property type="project" value="InterPro"/>
</dbReference>
<dbReference type="InterPro" id="IPR045584">
    <property type="entry name" value="Pilin-like"/>
</dbReference>
<dbReference type="NCBIfam" id="TIGR02532">
    <property type="entry name" value="IV_pilin_GFxxxE"/>
    <property type="match status" value="1"/>
</dbReference>
<feature type="transmembrane region" description="Helical" evidence="10">
    <location>
        <begin position="15"/>
        <end position="36"/>
    </location>
</feature>
<comment type="similarity">
    <text evidence="2">Belongs to the GSP G family.</text>
</comment>
<organism evidence="12 13">
    <name type="scientific">Wenzhouxiangella limi</name>
    <dbReference type="NCBI Taxonomy" id="2707351"/>
    <lineage>
        <taxon>Bacteria</taxon>
        <taxon>Pseudomonadati</taxon>
        <taxon>Pseudomonadota</taxon>
        <taxon>Gammaproteobacteria</taxon>
        <taxon>Chromatiales</taxon>
        <taxon>Wenzhouxiangellaceae</taxon>
        <taxon>Wenzhouxiangella</taxon>
    </lineage>
</organism>
<gene>
    <name evidence="12" type="primary">gspG</name>
    <name evidence="12" type="ORF">G3I74_11990</name>
</gene>
<protein>
    <recommendedName>
        <fullName evidence="3">Type II secretion system core protein G</fullName>
    </recommendedName>
</protein>
<keyword evidence="9 10" id="KW-0472">Membrane</keyword>
<keyword evidence="4" id="KW-1003">Cell membrane</keyword>
<evidence type="ECO:0000256" key="7">
    <source>
        <dbReference type="ARBA" id="ARBA00022692"/>
    </source>
</evidence>
<evidence type="ECO:0000256" key="1">
    <source>
        <dbReference type="ARBA" id="ARBA00004377"/>
    </source>
</evidence>
<accession>A0A845V8F8</accession>
<keyword evidence="13" id="KW-1185">Reference proteome</keyword>
<evidence type="ECO:0000256" key="9">
    <source>
        <dbReference type="ARBA" id="ARBA00023136"/>
    </source>
</evidence>
<evidence type="ECO:0000256" key="10">
    <source>
        <dbReference type="SAM" id="Phobius"/>
    </source>
</evidence>
<dbReference type="RefSeq" id="WP_164211851.1">
    <property type="nucleotide sequence ID" value="NZ_JAAGSC010000043.1"/>
</dbReference>
<evidence type="ECO:0000256" key="3">
    <source>
        <dbReference type="ARBA" id="ARBA00020042"/>
    </source>
</evidence>
<dbReference type="EMBL" id="JAAGSC010000043">
    <property type="protein sequence ID" value="NDY96451.1"/>
    <property type="molecule type" value="Genomic_DNA"/>
</dbReference>
<keyword evidence="5" id="KW-0488">Methylation</keyword>
<evidence type="ECO:0000313" key="12">
    <source>
        <dbReference type="EMBL" id="NDY96451.1"/>
    </source>
</evidence>
<dbReference type="SUPFAM" id="SSF54523">
    <property type="entry name" value="Pili subunits"/>
    <property type="match status" value="1"/>
</dbReference>
<dbReference type="AlphaFoldDB" id="A0A845V8F8"/>
<dbReference type="Proteomes" id="UP000484885">
    <property type="component" value="Unassembled WGS sequence"/>
</dbReference>
<dbReference type="InterPro" id="IPR013545">
    <property type="entry name" value="T2SS_protein-GspG_C"/>
</dbReference>
<dbReference type="GO" id="GO:0005886">
    <property type="term" value="C:plasma membrane"/>
    <property type="evidence" value="ECO:0007669"/>
    <property type="project" value="UniProtKB-SubCell"/>
</dbReference>
<keyword evidence="6" id="KW-0997">Cell inner membrane</keyword>
<keyword evidence="7 10" id="KW-0812">Transmembrane</keyword>
<dbReference type="Pfam" id="PF07963">
    <property type="entry name" value="N_methyl"/>
    <property type="match status" value="1"/>
</dbReference>
<dbReference type="PRINTS" id="PR00813">
    <property type="entry name" value="BCTERIALGSPG"/>
</dbReference>
<evidence type="ECO:0000313" key="13">
    <source>
        <dbReference type="Proteomes" id="UP000484885"/>
    </source>
</evidence>
<evidence type="ECO:0000256" key="5">
    <source>
        <dbReference type="ARBA" id="ARBA00022481"/>
    </source>
</evidence>